<dbReference type="EMBL" id="LCKW01000009">
    <property type="protein sequence ID" value="KKU08898.1"/>
    <property type="molecule type" value="Genomic_DNA"/>
</dbReference>
<dbReference type="Proteomes" id="UP000034354">
    <property type="component" value="Unassembled WGS sequence"/>
</dbReference>
<evidence type="ECO:0000313" key="1">
    <source>
        <dbReference type="EMBL" id="KKU08898.1"/>
    </source>
</evidence>
<gene>
    <name evidence="1" type="ORF">UX09_C0009G0005</name>
</gene>
<accession>A0A0G1PTU6</accession>
<comment type="caution">
    <text evidence="1">The sequence shown here is derived from an EMBL/GenBank/DDBJ whole genome shotgun (WGS) entry which is preliminary data.</text>
</comment>
<protein>
    <submittedName>
        <fullName evidence="1">Uncharacterized protein</fullName>
    </submittedName>
</protein>
<name>A0A0G1PTU6_9BACT</name>
<sequence>METIKREITPEYSILVSIIKKLADNKELLRRMDTVPRYERYFTGGVKRFGTWTNADTL</sequence>
<reference evidence="1 2" key="1">
    <citation type="journal article" date="2015" name="Nature">
        <title>rRNA introns, odd ribosomes, and small enigmatic genomes across a large radiation of phyla.</title>
        <authorList>
            <person name="Brown C.T."/>
            <person name="Hug L.A."/>
            <person name="Thomas B.C."/>
            <person name="Sharon I."/>
            <person name="Castelle C.J."/>
            <person name="Singh A."/>
            <person name="Wilkins M.J."/>
            <person name="Williams K.H."/>
            <person name="Banfield J.F."/>
        </authorList>
    </citation>
    <scope>NUCLEOTIDE SEQUENCE [LARGE SCALE GENOMIC DNA]</scope>
</reference>
<evidence type="ECO:0000313" key="2">
    <source>
        <dbReference type="Proteomes" id="UP000034354"/>
    </source>
</evidence>
<organism evidence="1 2">
    <name type="scientific">Candidatus Uhrbacteria bacterium GW2011_GWE2_45_35</name>
    <dbReference type="NCBI Taxonomy" id="1618993"/>
    <lineage>
        <taxon>Bacteria</taxon>
        <taxon>Candidatus Uhriibacteriota</taxon>
    </lineage>
</organism>
<proteinExistence type="predicted"/>
<dbReference type="AlphaFoldDB" id="A0A0G1PTU6"/>